<dbReference type="InterPro" id="IPR011989">
    <property type="entry name" value="ARM-like"/>
</dbReference>
<dbReference type="InterPro" id="IPR050693">
    <property type="entry name" value="Hsp70_NEF-Inhibitors"/>
</dbReference>
<dbReference type="GO" id="GO:0015031">
    <property type="term" value="P:protein transport"/>
    <property type="evidence" value="ECO:0007669"/>
    <property type="project" value="UniProtKB-KW"/>
</dbReference>
<evidence type="ECO:0000256" key="7">
    <source>
        <dbReference type="ARBA" id="ARBA00022927"/>
    </source>
</evidence>
<keyword evidence="12" id="KW-1185">Reference proteome</keyword>
<evidence type="ECO:0000313" key="11">
    <source>
        <dbReference type="EMBL" id="KAK7110222.1"/>
    </source>
</evidence>
<evidence type="ECO:0000256" key="6">
    <source>
        <dbReference type="ARBA" id="ARBA00022824"/>
    </source>
</evidence>
<keyword evidence="7" id="KW-0653">Protein transport</keyword>
<comment type="caution">
    <text evidence="11">The sequence shown here is derived from an EMBL/GenBank/DDBJ whole genome shotgun (WGS) entry which is preliminary data.</text>
</comment>
<dbReference type="GO" id="GO:0005788">
    <property type="term" value="C:endoplasmic reticulum lumen"/>
    <property type="evidence" value="ECO:0007669"/>
    <property type="project" value="UniProtKB-SubCell"/>
</dbReference>
<comment type="similarity">
    <text evidence="2">Belongs to the SIL1 family.</text>
</comment>
<dbReference type="AlphaFoldDB" id="A0AAN9GJ01"/>
<reference evidence="11 12" key="1">
    <citation type="submission" date="2024-02" db="EMBL/GenBank/DDBJ databases">
        <title>Chromosome-scale genome assembly of the rough periwinkle Littorina saxatilis.</title>
        <authorList>
            <person name="De Jode A."/>
            <person name="Faria R."/>
            <person name="Formenti G."/>
            <person name="Sims Y."/>
            <person name="Smith T.P."/>
            <person name="Tracey A."/>
            <person name="Wood J.M.D."/>
            <person name="Zagrodzka Z.B."/>
            <person name="Johannesson K."/>
            <person name="Butlin R.K."/>
            <person name="Leder E.H."/>
        </authorList>
    </citation>
    <scope>NUCLEOTIDE SEQUENCE [LARGE SCALE GENOMIC DNA]</scope>
    <source>
        <strain evidence="11">Snail1</strain>
        <tissue evidence="11">Muscle</tissue>
    </source>
</reference>
<evidence type="ECO:0000256" key="4">
    <source>
        <dbReference type="ARBA" id="ARBA00022448"/>
    </source>
</evidence>
<gene>
    <name evidence="11" type="ORF">V1264_014136</name>
</gene>
<dbReference type="InterPro" id="IPR000225">
    <property type="entry name" value="Armadillo"/>
</dbReference>
<evidence type="ECO:0000256" key="8">
    <source>
        <dbReference type="ARBA" id="ARBA00023010"/>
    </source>
</evidence>
<keyword evidence="4" id="KW-0813">Transport</keyword>
<comment type="subcellular location">
    <subcellularLocation>
        <location evidence="1">Endoplasmic reticulum lumen</location>
    </subcellularLocation>
</comment>
<dbReference type="Proteomes" id="UP001374579">
    <property type="component" value="Unassembled WGS sequence"/>
</dbReference>
<keyword evidence="6" id="KW-0256">Endoplasmic reticulum</keyword>
<evidence type="ECO:0000256" key="9">
    <source>
        <dbReference type="ARBA" id="ARBA00023180"/>
    </source>
</evidence>
<accession>A0AAN9GJ01</accession>
<dbReference type="PANTHER" id="PTHR19316">
    <property type="entry name" value="PROTEIN FOLDING REGULATOR"/>
    <property type="match status" value="1"/>
</dbReference>
<dbReference type="SMART" id="SM00185">
    <property type="entry name" value="ARM"/>
    <property type="match status" value="3"/>
</dbReference>
<organism evidence="11 12">
    <name type="scientific">Littorina saxatilis</name>
    <dbReference type="NCBI Taxonomy" id="31220"/>
    <lineage>
        <taxon>Eukaryota</taxon>
        <taxon>Metazoa</taxon>
        <taxon>Spiralia</taxon>
        <taxon>Lophotrochozoa</taxon>
        <taxon>Mollusca</taxon>
        <taxon>Gastropoda</taxon>
        <taxon>Caenogastropoda</taxon>
        <taxon>Littorinimorpha</taxon>
        <taxon>Littorinoidea</taxon>
        <taxon>Littorinidae</taxon>
        <taxon>Littorina</taxon>
    </lineage>
</organism>
<dbReference type="GO" id="GO:0000774">
    <property type="term" value="F:adenyl-nucleotide exchange factor activity"/>
    <property type="evidence" value="ECO:0007669"/>
    <property type="project" value="TreeGrafter"/>
</dbReference>
<keyword evidence="9" id="KW-0325">Glycoprotein</keyword>
<dbReference type="FunFam" id="1.25.10.10:FF:000148">
    <property type="entry name" value="SIL1 nucleotide exchange factor"/>
    <property type="match status" value="1"/>
</dbReference>
<evidence type="ECO:0000313" key="12">
    <source>
        <dbReference type="Proteomes" id="UP001374579"/>
    </source>
</evidence>
<evidence type="ECO:0000256" key="2">
    <source>
        <dbReference type="ARBA" id="ARBA00010588"/>
    </source>
</evidence>
<sequence length="470" mass="52736">MSWIRTAVKGVHLLVLLLICGTGFYSFHVRCQQVSPDKQDDKMGALTIVNTEEQEENDGVAVVEIDDEITIENLEPFIATNEWQQLKPGQAIPRGLHVRMNIQTGEKEAKLLQEDASQGSAASASADKSIVGEDISFDELKKAVKSLKSEKFKSVDMETLKKEKQFRSYEELKQDMESINAKVKTDAEVITELVELFRSTSPVEDDVIPILSQLEYYLHQIDNAMLFCDLGAMPMLLKCLNNSKDDVRSEAALTLGSAAQSNPKVQISALENGAVHEILRLLAIDSSATVRKRAMYALSTMIRQFPFAQKRFLELGGLSVLGRLFDGKADQNLRIRAVTLLADLLKEKKKHIEHSNLEDKTQMERVHQYEQVNLEEAMLESGWCSLIPTLLDLPDHDSREKVLVAMETILPACRAEFQHSVQTLRTLQKEYADILSQEQADGEENDDGFFQGMISTLRGLLAQLAPKDEL</sequence>
<comment type="function">
    <text evidence="10">Required for protein translocation and folding in the endoplasmic reticulum (ER). Functions as a nucleotide exchange factor for the ER lumenal chaperone HSPA5.</text>
</comment>
<evidence type="ECO:0000256" key="10">
    <source>
        <dbReference type="ARBA" id="ARBA00037748"/>
    </source>
</evidence>
<name>A0AAN9GJ01_9CAEN</name>
<dbReference type="Gene3D" id="1.25.10.10">
    <property type="entry name" value="Leucine-rich Repeat Variant"/>
    <property type="match status" value="1"/>
</dbReference>
<dbReference type="SUPFAM" id="SSF48371">
    <property type="entry name" value="ARM repeat"/>
    <property type="match status" value="1"/>
</dbReference>
<dbReference type="EMBL" id="JBAMIC010000003">
    <property type="protein sequence ID" value="KAK7110222.1"/>
    <property type="molecule type" value="Genomic_DNA"/>
</dbReference>
<evidence type="ECO:0000256" key="5">
    <source>
        <dbReference type="ARBA" id="ARBA00022729"/>
    </source>
</evidence>
<protein>
    <recommendedName>
        <fullName evidence="3">Nucleotide exchange factor SIL1</fullName>
    </recommendedName>
</protein>
<evidence type="ECO:0000256" key="1">
    <source>
        <dbReference type="ARBA" id="ARBA00004319"/>
    </source>
</evidence>
<keyword evidence="8" id="KW-0811">Translocation</keyword>
<dbReference type="PANTHER" id="PTHR19316:SF35">
    <property type="entry name" value="NUCLEOTIDE EXCHANGE FACTOR SIL1"/>
    <property type="match status" value="1"/>
</dbReference>
<evidence type="ECO:0000256" key="3">
    <source>
        <dbReference type="ARBA" id="ARBA00015352"/>
    </source>
</evidence>
<dbReference type="InterPro" id="IPR016024">
    <property type="entry name" value="ARM-type_fold"/>
</dbReference>
<dbReference type="Pfam" id="PF00514">
    <property type="entry name" value="Arm"/>
    <property type="match status" value="1"/>
</dbReference>
<keyword evidence="5" id="KW-0732">Signal</keyword>
<proteinExistence type="inferred from homology"/>